<sequence>MTDKPDEDAFEPNRVRISGETEADMVALSLSLDSDTITIDTRTGTVSSEQLTLPYDRLESVHIVREGTYTVVFETDRCEYAVTNLAADRAAVRELVDYARQQGGLRTERESSDSTAESQATDAPTERDDGETEQEAAPKTELDEWTWGETSGTD</sequence>
<dbReference type="RefSeq" id="WP_011223087.1">
    <property type="nucleotide sequence ID" value="NZ_RBWW01000001.1"/>
</dbReference>
<keyword evidence="3" id="KW-1185">Reference proteome</keyword>
<dbReference type="EMBL" id="RBWW01000001">
    <property type="protein sequence ID" value="RKS82338.1"/>
    <property type="molecule type" value="Genomic_DNA"/>
</dbReference>
<feature type="region of interest" description="Disordered" evidence="1">
    <location>
        <begin position="102"/>
        <end position="154"/>
    </location>
</feature>
<gene>
    <name evidence="2" type="ORF">BDK61_1641</name>
</gene>
<accession>A0A495R632</accession>
<protein>
    <submittedName>
        <fullName evidence="2">Uncharacterized protein</fullName>
    </submittedName>
</protein>
<evidence type="ECO:0000313" key="3">
    <source>
        <dbReference type="Proteomes" id="UP000268233"/>
    </source>
</evidence>
<name>A0A495R632_9EURY</name>
<comment type="caution">
    <text evidence="2">The sequence shown here is derived from an EMBL/GenBank/DDBJ whole genome shotgun (WGS) entry which is preliminary data.</text>
</comment>
<feature type="compositionally biased region" description="Polar residues" evidence="1">
    <location>
        <begin position="113"/>
        <end position="122"/>
    </location>
</feature>
<evidence type="ECO:0000256" key="1">
    <source>
        <dbReference type="SAM" id="MobiDB-lite"/>
    </source>
</evidence>
<dbReference type="AlphaFoldDB" id="A0A495R632"/>
<proteinExistence type="predicted"/>
<dbReference type="Proteomes" id="UP000268233">
    <property type="component" value="Unassembled WGS sequence"/>
</dbReference>
<reference evidence="2 3" key="1">
    <citation type="submission" date="2018-10" db="EMBL/GenBank/DDBJ databases">
        <title>Genomic Encyclopedia of Archaeal and Bacterial Type Strains, Phase II (KMG-II): from individual species to whole genera.</title>
        <authorList>
            <person name="Goeker M."/>
        </authorList>
    </citation>
    <scope>NUCLEOTIDE SEQUENCE [LARGE SCALE GENOMIC DNA]</scope>
    <source>
        <strain evidence="2 3">DSM 11927</strain>
    </source>
</reference>
<evidence type="ECO:0000313" key="2">
    <source>
        <dbReference type="EMBL" id="RKS82338.1"/>
    </source>
</evidence>
<organism evidence="2 3">
    <name type="scientific">Haloarcula quadrata</name>
    <dbReference type="NCBI Taxonomy" id="182779"/>
    <lineage>
        <taxon>Archaea</taxon>
        <taxon>Methanobacteriati</taxon>
        <taxon>Methanobacteriota</taxon>
        <taxon>Stenosarchaea group</taxon>
        <taxon>Halobacteria</taxon>
        <taxon>Halobacteriales</taxon>
        <taxon>Haloarculaceae</taxon>
        <taxon>Haloarcula</taxon>
    </lineage>
</organism>
<dbReference type="GeneID" id="40151612"/>